<evidence type="ECO:0000313" key="1">
    <source>
        <dbReference type="EMBL" id="MFD2171939.1"/>
    </source>
</evidence>
<protein>
    <submittedName>
        <fullName evidence="1">Uncharacterized protein</fullName>
    </submittedName>
</protein>
<comment type="caution">
    <text evidence="1">The sequence shown here is derived from an EMBL/GenBank/DDBJ whole genome shotgun (WGS) entry which is preliminary data.</text>
</comment>
<sequence>MSTITWQEGWADHRPVRFVSIGPAPMMLAGMYVLIRGYDPKGGPLLLARHKQILDSVPGMHEYSPLRLVHFVEVSPDLSPDSVRSVQDVIRRAVRIRTPGMVVDAPIVPLDASSPAFPIVPAWHQGVLTGYLDIGPMPVRTGNVYQCIRGFDKASGNVLPQFGQKLIFDSLPTHPAYSPVRRLHYVRVPDQLEEDSLRSVEQIVEQRLPIRPTTHLLNLPMTDLSG</sequence>
<keyword evidence="2" id="KW-1185">Reference proteome</keyword>
<gene>
    <name evidence="1" type="ORF">ACFSOY_18405</name>
</gene>
<accession>A0ABW5A2D4</accession>
<dbReference type="RefSeq" id="WP_386049174.1">
    <property type="nucleotide sequence ID" value="NZ_JBHUIO010000011.1"/>
</dbReference>
<proteinExistence type="predicted"/>
<organism evidence="1 2">
    <name type="scientific">Tumebacillus lipolyticus</name>
    <dbReference type="NCBI Taxonomy" id="1280370"/>
    <lineage>
        <taxon>Bacteria</taxon>
        <taxon>Bacillati</taxon>
        <taxon>Bacillota</taxon>
        <taxon>Bacilli</taxon>
        <taxon>Bacillales</taxon>
        <taxon>Alicyclobacillaceae</taxon>
        <taxon>Tumebacillus</taxon>
    </lineage>
</organism>
<reference evidence="2" key="1">
    <citation type="journal article" date="2019" name="Int. J. Syst. Evol. Microbiol.">
        <title>The Global Catalogue of Microorganisms (GCM) 10K type strain sequencing project: providing services to taxonomists for standard genome sequencing and annotation.</title>
        <authorList>
            <consortium name="The Broad Institute Genomics Platform"/>
            <consortium name="The Broad Institute Genome Sequencing Center for Infectious Disease"/>
            <person name="Wu L."/>
            <person name="Ma J."/>
        </authorList>
    </citation>
    <scope>NUCLEOTIDE SEQUENCE [LARGE SCALE GENOMIC DNA]</scope>
    <source>
        <strain evidence="2">CGMCC 1.13574</strain>
    </source>
</reference>
<name>A0ABW5A2D4_9BACL</name>
<dbReference type="Proteomes" id="UP001597343">
    <property type="component" value="Unassembled WGS sequence"/>
</dbReference>
<evidence type="ECO:0000313" key="2">
    <source>
        <dbReference type="Proteomes" id="UP001597343"/>
    </source>
</evidence>
<dbReference type="EMBL" id="JBHUIO010000011">
    <property type="protein sequence ID" value="MFD2171939.1"/>
    <property type="molecule type" value="Genomic_DNA"/>
</dbReference>